<dbReference type="RefSeq" id="WP_017378252.1">
    <property type="nucleotide sequence ID" value="NZ_CP012508.1"/>
</dbReference>
<keyword evidence="2" id="KW-0812">Transmembrane</keyword>
<sequence length="321" mass="36895">MEVTGDKAATCKRNNVLITFISYLNKNFSYLDKATILLSTILILLSFLFSYINCKYTHYLSSVTPPLFIGSILIILAIMLTLLALPLCQALPKISLVFKLIGLYLIAWVAMLLAYNMQFTPFDPLDDYLYHIDLALGFDLGLWMQWLHQHPYIQQSLLYIYDSLEYQAFILPIIACFLVNQQDIELFLAKFAFLNLIGCLIYYFWPTASPASVVNSPYFTQGQLDIVLQFKQLHEGIQPSVIGAGLISFPSFHVIWSALFTCLFKKKRYLFWPLLTLNIILWFSTVLLGWHYIFDVIAGLILVLLAIVIFDYVILNRSPLH</sequence>
<dbReference type="Pfam" id="PF14378">
    <property type="entry name" value="PAP2_3"/>
    <property type="match status" value="1"/>
</dbReference>
<dbReference type="InterPro" id="IPR026841">
    <property type="entry name" value="Aur1/Ipt1"/>
</dbReference>
<accession>A0A1L6TBD2</accession>
<evidence type="ECO:0000256" key="4">
    <source>
        <dbReference type="ARBA" id="ARBA00023136"/>
    </source>
</evidence>
<dbReference type="Gene3D" id="1.20.144.10">
    <property type="entry name" value="Phosphatidic acid phosphatase type 2/haloperoxidase"/>
    <property type="match status" value="1"/>
</dbReference>
<dbReference type="OrthoDB" id="5653236at2"/>
<dbReference type="PANTHER" id="PTHR31310">
    <property type="match status" value="1"/>
</dbReference>
<evidence type="ECO:0000256" key="2">
    <source>
        <dbReference type="ARBA" id="ARBA00022692"/>
    </source>
</evidence>
<reference evidence="5 6" key="1">
    <citation type="journal article" date="2014" name="Genome Announc.">
        <title>Comparative Genome Analysis of Two Isolates of the Fish Pathogen Piscirickettsia salmonis from Different Hosts Reveals Major Differences in Virulence-Associated Secretion Systems.</title>
        <authorList>
            <person name="Bohle H."/>
            <person name="Henriquez P."/>
            <person name="Grothusen H."/>
            <person name="Navas E."/>
            <person name="Sandoval A."/>
            <person name="Bustamante F."/>
            <person name="Bustos P."/>
            <person name="Mancilla M."/>
        </authorList>
    </citation>
    <scope>NUCLEOTIDE SEQUENCE [LARGE SCALE GENOMIC DNA]</scope>
    <source>
        <strain evidence="6">B1-32597</strain>
    </source>
</reference>
<dbReference type="EMBL" id="CP012508">
    <property type="protein sequence ID" value="ALB22480.1"/>
    <property type="molecule type" value="Genomic_DNA"/>
</dbReference>
<protein>
    <submittedName>
        <fullName evidence="5">PAP2 superfamily protein</fullName>
    </submittedName>
</protein>
<comment type="subcellular location">
    <subcellularLocation>
        <location evidence="1">Membrane</location>
        <topology evidence="1">Multi-pass membrane protein</topology>
    </subcellularLocation>
</comment>
<proteinExistence type="predicted"/>
<dbReference type="AlphaFoldDB" id="A0A1L6TBD2"/>
<keyword evidence="4" id="KW-0472">Membrane</keyword>
<organism evidence="5 6">
    <name type="scientific">Piscirickettsia salmonis</name>
    <dbReference type="NCBI Taxonomy" id="1238"/>
    <lineage>
        <taxon>Bacteria</taxon>
        <taxon>Pseudomonadati</taxon>
        <taxon>Pseudomonadota</taxon>
        <taxon>Gammaproteobacteria</taxon>
        <taxon>Thiotrichales</taxon>
        <taxon>Piscirickettsiaceae</taxon>
        <taxon>Piscirickettsia</taxon>
    </lineage>
</organism>
<dbReference type="Proteomes" id="UP000029558">
    <property type="component" value="Chromosome"/>
</dbReference>
<evidence type="ECO:0000256" key="1">
    <source>
        <dbReference type="ARBA" id="ARBA00004141"/>
    </source>
</evidence>
<keyword evidence="3" id="KW-1133">Transmembrane helix</keyword>
<dbReference type="InterPro" id="IPR052185">
    <property type="entry name" value="IPC_Synthase-Related"/>
</dbReference>
<evidence type="ECO:0000256" key="3">
    <source>
        <dbReference type="ARBA" id="ARBA00022989"/>
    </source>
</evidence>
<evidence type="ECO:0000313" key="5">
    <source>
        <dbReference type="EMBL" id="ALB22480.1"/>
    </source>
</evidence>
<dbReference type="GO" id="GO:0016020">
    <property type="term" value="C:membrane"/>
    <property type="evidence" value="ECO:0007669"/>
    <property type="project" value="UniProtKB-SubCell"/>
</dbReference>
<gene>
    <name evidence="5" type="ORF">KU39_1298</name>
</gene>
<evidence type="ECO:0000313" key="6">
    <source>
        <dbReference type="Proteomes" id="UP000029558"/>
    </source>
</evidence>
<name>A0A1L6TBD2_PISSA</name>
<dbReference type="PANTHER" id="PTHR31310:SF7">
    <property type="entry name" value="PA-PHOSPHATASE RELATED-FAMILY PROTEIN DDB_G0268928"/>
    <property type="match status" value="1"/>
</dbReference>